<dbReference type="HAMAP" id="MF_01629">
    <property type="entry name" value="PdxH"/>
    <property type="match status" value="1"/>
</dbReference>
<evidence type="ECO:0000256" key="1">
    <source>
        <dbReference type="ARBA" id="ARBA00007301"/>
    </source>
</evidence>
<feature type="binding site" evidence="5">
    <location>
        <position position="132"/>
    </location>
    <ligand>
        <name>substrate</name>
    </ligand>
</feature>
<dbReference type="NCBIfam" id="NF004231">
    <property type="entry name" value="PRK05679.1"/>
    <property type="match status" value="1"/>
</dbReference>
<keyword evidence="2 5" id="KW-0285">Flavoprotein</keyword>
<evidence type="ECO:0000256" key="2">
    <source>
        <dbReference type="ARBA" id="ARBA00022630"/>
    </source>
</evidence>
<dbReference type="NCBIfam" id="TIGR00558">
    <property type="entry name" value="pdxH"/>
    <property type="match status" value="1"/>
</dbReference>
<dbReference type="Gene3D" id="2.30.110.10">
    <property type="entry name" value="Electron Transport, Fmn-binding Protein, Chain A"/>
    <property type="match status" value="1"/>
</dbReference>
<dbReference type="Pfam" id="PF10590">
    <property type="entry name" value="PNP_phzG_C"/>
    <property type="match status" value="1"/>
</dbReference>
<evidence type="ECO:0000313" key="8">
    <source>
        <dbReference type="EMBL" id="MBZ9568478.1"/>
    </source>
</evidence>
<dbReference type="InterPro" id="IPR000659">
    <property type="entry name" value="Pyridox_Oxase"/>
</dbReference>
<dbReference type="SUPFAM" id="SSF50475">
    <property type="entry name" value="FMN-binding split barrel"/>
    <property type="match status" value="1"/>
</dbReference>
<feature type="binding site" evidence="5">
    <location>
        <begin position="62"/>
        <end position="67"/>
    </location>
    <ligand>
        <name>FMN</name>
        <dbReference type="ChEBI" id="CHEBI:58210"/>
    </ligand>
</feature>
<comment type="caution">
    <text evidence="8">The sequence shown here is derived from an EMBL/GenBank/DDBJ whole genome shotgun (WGS) entry which is preliminary data.</text>
</comment>
<reference evidence="8 9" key="1">
    <citation type="submission" date="2021-05" db="EMBL/GenBank/DDBJ databases">
        <title>Petroleum and Energy Research Collection (APPE): ex situ preservation of microbial diversity associated with the oil industry and exploitation of its biotechnological potential.</title>
        <authorList>
            <person name="Paixao C.T.M."/>
            <person name="Gomes M.B."/>
            <person name="Oliveira V.M."/>
        </authorList>
    </citation>
    <scope>NUCLEOTIDE SEQUENCE [LARGE SCALE GENOMIC DNA]</scope>
    <source>
        <strain evidence="8 9">LIT2</strain>
    </source>
</reference>
<accession>A0ABS7X227</accession>
<dbReference type="Proteomes" id="UP001319883">
    <property type="component" value="Unassembled WGS sequence"/>
</dbReference>
<comment type="pathway">
    <text evidence="5">Cofactor metabolism; pyridoxal 5'-phosphate salvage; pyridoxal 5'-phosphate from pyridoxamine 5'-phosphate: step 1/1.</text>
</comment>
<feature type="binding site" evidence="5">
    <location>
        <position position="67"/>
    </location>
    <ligand>
        <name>substrate</name>
    </ligand>
</feature>
<dbReference type="Pfam" id="PF01243">
    <property type="entry name" value="PNPOx_N"/>
    <property type="match status" value="1"/>
</dbReference>
<evidence type="ECO:0000256" key="5">
    <source>
        <dbReference type="HAMAP-Rule" id="MF_01629"/>
    </source>
</evidence>
<feature type="binding site" evidence="5">
    <location>
        <position position="196"/>
    </location>
    <ligand>
        <name>FMN</name>
        <dbReference type="ChEBI" id="CHEBI:58210"/>
    </ligand>
</feature>
<dbReference type="PROSITE" id="PS01064">
    <property type="entry name" value="PYRIDOX_OXIDASE"/>
    <property type="match status" value="1"/>
</dbReference>
<comment type="catalytic activity">
    <reaction evidence="5">
        <text>pyridoxine 5'-phosphate + O2 = pyridoxal 5'-phosphate + H2O2</text>
        <dbReference type="Rhea" id="RHEA:15149"/>
        <dbReference type="ChEBI" id="CHEBI:15379"/>
        <dbReference type="ChEBI" id="CHEBI:16240"/>
        <dbReference type="ChEBI" id="CHEBI:58589"/>
        <dbReference type="ChEBI" id="CHEBI:597326"/>
        <dbReference type="EC" id="1.4.3.5"/>
    </reaction>
</comment>
<gene>
    <name evidence="5 8" type="primary">pdxH</name>
    <name evidence="8" type="ORF">KGQ91_12435</name>
</gene>
<dbReference type="PANTHER" id="PTHR10851">
    <property type="entry name" value="PYRIDOXINE-5-PHOSPHATE OXIDASE"/>
    <property type="match status" value="1"/>
</dbReference>
<evidence type="ECO:0000259" key="7">
    <source>
        <dbReference type="Pfam" id="PF10590"/>
    </source>
</evidence>
<dbReference type="RefSeq" id="WP_224414909.1">
    <property type="nucleotide sequence ID" value="NZ_JAGXFC010000001.1"/>
</dbReference>
<feature type="binding site" evidence="5">
    <location>
        <begin position="77"/>
        <end position="78"/>
    </location>
    <ligand>
        <name>FMN</name>
        <dbReference type="ChEBI" id="CHEBI:58210"/>
    </ligand>
</feature>
<evidence type="ECO:0000256" key="4">
    <source>
        <dbReference type="ARBA" id="ARBA00023002"/>
    </source>
</evidence>
<keyword evidence="5" id="KW-0664">Pyridoxine biosynthesis</keyword>
<keyword evidence="3 5" id="KW-0288">FMN</keyword>
<comment type="caution">
    <text evidence="5">Lacks conserved residue(s) required for the propagation of feature annotation.</text>
</comment>
<evidence type="ECO:0000259" key="6">
    <source>
        <dbReference type="Pfam" id="PF01243"/>
    </source>
</evidence>
<feature type="binding site" evidence="5">
    <location>
        <begin position="192"/>
        <end position="194"/>
    </location>
    <ligand>
        <name>substrate</name>
    </ligand>
</feature>
<feature type="binding site" evidence="5">
    <location>
        <position position="128"/>
    </location>
    <ligand>
        <name>substrate</name>
    </ligand>
</feature>
<dbReference type="GO" id="GO:0004733">
    <property type="term" value="F:pyridoxamine phosphate oxidase activity"/>
    <property type="evidence" value="ECO:0007669"/>
    <property type="project" value="UniProtKB-EC"/>
</dbReference>
<comment type="function">
    <text evidence="5">Catalyzes the oxidation of either pyridoxine 5'-phosphate (PNP) or pyridoxamine 5'-phosphate (PMP) into pyridoxal 5'-phosphate (PLP).</text>
</comment>
<dbReference type="InterPro" id="IPR019740">
    <property type="entry name" value="Pyridox_Oxase_CS"/>
</dbReference>
<organism evidence="8 9">
    <name type="scientific">Modicisalibacter tunisiensis</name>
    <dbReference type="NCBI Taxonomy" id="390637"/>
    <lineage>
        <taxon>Bacteria</taxon>
        <taxon>Pseudomonadati</taxon>
        <taxon>Pseudomonadota</taxon>
        <taxon>Gammaproteobacteria</taxon>
        <taxon>Oceanospirillales</taxon>
        <taxon>Halomonadaceae</taxon>
        <taxon>Modicisalibacter</taxon>
    </lineage>
</organism>
<comment type="similarity">
    <text evidence="1 5">Belongs to the pyridoxamine 5'-phosphate oxidase family.</text>
</comment>
<feature type="binding site" evidence="5">
    <location>
        <position position="106"/>
    </location>
    <ligand>
        <name>FMN</name>
        <dbReference type="ChEBI" id="CHEBI:58210"/>
    </ligand>
</feature>
<feature type="binding site" evidence="5">
    <location>
        <position position="84"/>
    </location>
    <ligand>
        <name>FMN</name>
        <dbReference type="ChEBI" id="CHEBI:58210"/>
    </ligand>
</feature>
<sequence length="213" mass="24987">MTTDIADVRRNYSGDHLDIRNSPDSPVTLFEDWLAQALKQENDDANAMTLATVDSLGMPHARIVLLKGVDEHGLVFYTSYQSHKGAELANVPHAALVFWWPVLQRQVRIEGRVVQVEDGESDRYFQSRPRASQLSAWISQQGVEIPDREWLEERRHRFEQLYTDQSIDRPPHWGGYRVVPEVFEFWQGQSDRLHDRLRYRRHDNDWIKVRLAP</sequence>
<dbReference type="EC" id="1.4.3.5" evidence="5"/>
<dbReference type="InterPro" id="IPR012349">
    <property type="entry name" value="Split_barrel_FMN-bd"/>
</dbReference>
<keyword evidence="9" id="KW-1185">Reference proteome</keyword>
<name>A0ABS7X227_9GAMM</name>
<dbReference type="PANTHER" id="PTHR10851:SF0">
    <property type="entry name" value="PYRIDOXINE-5'-PHOSPHATE OXIDASE"/>
    <property type="match status" value="1"/>
</dbReference>
<feature type="binding site" evidence="5">
    <location>
        <position position="124"/>
    </location>
    <ligand>
        <name>substrate</name>
    </ligand>
</feature>
<dbReference type="EMBL" id="JAGXFD010000001">
    <property type="protein sequence ID" value="MBZ9568478.1"/>
    <property type="molecule type" value="Genomic_DNA"/>
</dbReference>
<comment type="pathway">
    <text evidence="5">Cofactor metabolism; pyridoxal 5'-phosphate salvage; pyridoxal 5'-phosphate from pyridoxine 5'-phosphate: step 1/1.</text>
</comment>
<dbReference type="InterPro" id="IPR019576">
    <property type="entry name" value="Pyridoxamine_oxidase_dimer_C"/>
</dbReference>
<dbReference type="InterPro" id="IPR011576">
    <property type="entry name" value="Pyridox_Oxase_N"/>
</dbReference>
<protein>
    <recommendedName>
        <fullName evidence="5">Pyridoxine/pyridoxamine 5'-phosphate oxidase</fullName>
        <ecNumber evidence="5">1.4.3.5</ecNumber>
    </recommendedName>
    <alternativeName>
        <fullName evidence="5">PNP/PMP oxidase</fullName>
        <shortName evidence="5">PNPOx</shortName>
    </alternativeName>
    <alternativeName>
        <fullName evidence="5">Pyridoxal 5'-phosphate synthase</fullName>
    </alternativeName>
</protein>
<evidence type="ECO:0000313" key="9">
    <source>
        <dbReference type="Proteomes" id="UP001319883"/>
    </source>
</evidence>
<comment type="cofactor">
    <cofactor evidence="5">
        <name>FMN</name>
        <dbReference type="ChEBI" id="CHEBI:58210"/>
    </cofactor>
    <text evidence="5">Binds 1 FMN per subunit.</text>
</comment>
<feature type="domain" description="Pyridoxamine 5'-phosphate oxidase N-terminal" evidence="6">
    <location>
        <begin position="36"/>
        <end position="154"/>
    </location>
</feature>
<feature type="domain" description="Pyridoxine 5'-phosphate oxidase dimerisation C-terminal" evidence="7">
    <location>
        <begin position="173"/>
        <end position="213"/>
    </location>
</feature>
<feature type="binding site" evidence="5">
    <location>
        <position position="186"/>
    </location>
    <ligand>
        <name>FMN</name>
        <dbReference type="ChEBI" id="CHEBI:58210"/>
    </ligand>
</feature>
<dbReference type="PIRSF" id="PIRSF000190">
    <property type="entry name" value="Pyd_amn-ph_oxd"/>
    <property type="match status" value="1"/>
</dbReference>
<comment type="catalytic activity">
    <reaction evidence="5">
        <text>pyridoxamine 5'-phosphate + O2 + H2O = pyridoxal 5'-phosphate + H2O2 + NH4(+)</text>
        <dbReference type="Rhea" id="RHEA:15817"/>
        <dbReference type="ChEBI" id="CHEBI:15377"/>
        <dbReference type="ChEBI" id="CHEBI:15379"/>
        <dbReference type="ChEBI" id="CHEBI:16240"/>
        <dbReference type="ChEBI" id="CHEBI:28938"/>
        <dbReference type="ChEBI" id="CHEBI:58451"/>
        <dbReference type="ChEBI" id="CHEBI:597326"/>
        <dbReference type="EC" id="1.4.3.5"/>
    </reaction>
</comment>
<evidence type="ECO:0000256" key="3">
    <source>
        <dbReference type="ARBA" id="ARBA00022643"/>
    </source>
</evidence>
<keyword evidence="4 5" id="KW-0560">Oxidoreductase</keyword>
<proteinExistence type="inferred from homology"/>
<comment type="subunit">
    <text evidence="5">Homodimer.</text>
</comment>